<dbReference type="Proteomes" id="UP000030686">
    <property type="component" value="Unassembled WGS sequence"/>
</dbReference>
<sequence length="290" mass="31716">MAPTTPTPTSPRKPLKLLMLHGYTQSGNIFNFRSRALVKHLQKSLPLYEVSAAYPTGPIRLQPSEIPGYEPSPEVNPDDEIEAYGWWRHSTSATPPLYAGIEEGFATVARTLKEEGPFDGVIGFSQGAALAAMVASLLEPGRKESFEHFSKISDEGGAGMDFPASFAEDGFQHPPLKFAISYCGFRAPGARYRAFYEPAIQTPVLHVLGSLDAIVEEVRSRGLVEACAGDPDKNGLVVFHPGGHFLPSKRPYLDAALTFIRDEMDGNGIFSKKNEAKEVEEDVNDMDLPF</sequence>
<reference evidence="3" key="1">
    <citation type="journal article" date="2014" name="Nat. Commun.">
        <title>Multiple recent horizontal transfers of a large genomic region in cheese making fungi.</title>
        <authorList>
            <person name="Cheeseman K."/>
            <person name="Ropars J."/>
            <person name="Renault P."/>
            <person name="Dupont J."/>
            <person name="Gouzy J."/>
            <person name="Branca A."/>
            <person name="Abraham A.L."/>
            <person name="Ceppi M."/>
            <person name="Conseiller E."/>
            <person name="Debuchy R."/>
            <person name="Malagnac F."/>
            <person name="Goarin A."/>
            <person name="Silar P."/>
            <person name="Lacoste S."/>
            <person name="Sallet E."/>
            <person name="Bensimon A."/>
            <person name="Giraud T."/>
            <person name="Brygoo Y."/>
        </authorList>
    </citation>
    <scope>NUCLEOTIDE SEQUENCE [LARGE SCALE GENOMIC DNA]</scope>
    <source>
        <strain evidence="3">FM164</strain>
    </source>
</reference>
<proteinExistence type="predicted"/>
<keyword evidence="1 3" id="KW-0378">Hydrolase</keyword>
<dbReference type="GO" id="GO:0016787">
    <property type="term" value="F:hydrolase activity"/>
    <property type="evidence" value="ECO:0007669"/>
    <property type="project" value="UniProtKB-KW"/>
</dbReference>
<accession>W6QQT5</accession>
<dbReference type="GO" id="GO:0005634">
    <property type="term" value="C:nucleus"/>
    <property type="evidence" value="ECO:0007669"/>
    <property type="project" value="TreeGrafter"/>
</dbReference>
<evidence type="ECO:0000256" key="1">
    <source>
        <dbReference type="ARBA" id="ARBA00022801"/>
    </source>
</evidence>
<dbReference type="SUPFAM" id="SSF53474">
    <property type="entry name" value="alpha/beta-Hydrolases"/>
    <property type="match status" value="1"/>
</dbReference>
<evidence type="ECO:0000313" key="3">
    <source>
        <dbReference type="EMBL" id="CDM31912.1"/>
    </source>
</evidence>
<gene>
    <name evidence="3" type="ORF">PROQFM164_S02g002063</name>
</gene>
<dbReference type="InterPro" id="IPR050593">
    <property type="entry name" value="LovG"/>
</dbReference>
<dbReference type="STRING" id="1365484.W6QQT5"/>
<dbReference type="AlphaFoldDB" id="W6QQT5"/>
<feature type="domain" description="Serine hydrolase" evidence="2">
    <location>
        <begin position="13"/>
        <end position="255"/>
    </location>
</feature>
<dbReference type="InterPro" id="IPR029058">
    <property type="entry name" value="AB_hydrolase_fold"/>
</dbReference>
<dbReference type="Pfam" id="PF03959">
    <property type="entry name" value="FSH1"/>
    <property type="match status" value="1"/>
</dbReference>
<organism evidence="3 4">
    <name type="scientific">Penicillium roqueforti (strain FM164)</name>
    <dbReference type="NCBI Taxonomy" id="1365484"/>
    <lineage>
        <taxon>Eukaryota</taxon>
        <taxon>Fungi</taxon>
        <taxon>Dikarya</taxon>
        <taxon>Ascomycota</taxon>
        <taxon>Pezizomycotina</taxon>
        <taxon>Eurotiomycetes</taxon>
        <taxon>Eurotiomycetidae</taxon>
        <taxon>Eurotiales</taxon>
        <taxon>Aspergillaceae</taxon>
        <taxon>Penicillium</taxon>
    </lineage>
</organism>
<dbReference type="GO" id="GO:0017000">
    <property type="term" value="P:antibiotic biosynthetic process"/>
    <property type="evidence" value="ECO:0007669"/>
    <property type="project" value="UniProtKB-ARBA"/>
</dbReference>
<keyword evidence="4" id="KW-1185">Reference proteome</keyword>
<dbReference type="OrthoDB" id="2094269at2759"/>
<dbReference type="GO" id="GO:0072330">
    <property type="term" value="P:monocarboxylic acid biosynthetic process"/>
    <property type="evidence" value="ECO:0007669"/>
    <property type="project" value="UniProtKB-ARBA"/>
</dbReference>
<evidence type="ECO:0000313" key="4">
    <source>
        <dbReference type="Proteomes" id="UP000030686"/>
    </source>
</evidence>
<dbReference type="InterPro" id="IPR005645">
    <property type="entry name" value="FSH-like_dom"/>
</dbReference>
<dbReference type="GO" id="GO:0005737">
    <property type="term" value="C:cytoplasm"/>
    <property type="evidence" value="ECO:0007669"/>
    <property type="project" value="TreeGrafter"/>
</dbReference>
<dbReference type="PANTHER" id="PTHR48070:SF6">
    <property type="entry name" value="ESTERASE OVCA2"/>
    <property type="match status" value="1"/>
</dbReference>
<dbReference type="Gene3D" id="3.40.50.1820">
    <property type="entry name" value="alpha/beta hydrolase"/>
    <property type="match status" value="1"/>
</dbReference>
<dbReference type="PANTHER" id="PTHR48070">
    <property type="entry name" value="ESTERASE OVCA2"/>
    <property type="match status" value="1"/>
</dbReference>
<dbReference type="EMBL" id="HG792016">
    <property type="protein sequence ID" value="CDM31912.1"/>
    <property type="molecule type" value="Genomic_DNA"/>
</dbReference>
<evidence type="ECO:0000259" key="2">
    <source>
        <dbReference type="Pfam" id="PF03959"/>
    </source>
</evidence>
<name>W6QQT5_PENRF</name>
<dbReference type="GO" id="GO:0019748">
    <property type="term" value="P:secondary metabolic process"/>
    <property type="evidence" value="ECO:0007669"/>
    <property type="project" value="TreeGrafter"/>
</dbReference>
<protein>
    <submittedName>
        <fullName evidence="3">Serine hydrolase FSH</fullName>
    </submittedName>
</protein>
<dbReference type="OMA" id="EEPRGWW"/>